<dbReference type="Proteomes" id="UP000076420">
    <property type="component" value="Unassembled WGS sequence"/>
</dbReference>
<protein>
    <submittedName>
        <fullName evidence="5">Uncharacterized protein</fullName>
    </submittedName>
</protein>
<feature type="compositionally biased region" description="Low complexity" evidence="1">
    <location>
        <begin position="3657"/>
        <end position="3671"/>
    </location>
</feature>
<dbReference type="InterPro" id="IPR046460">
    <property type="entry name" value="UNC80_C"/>
</dbReference>
<feature type="compositionally biased region" description="Low complexity" evidence="1">
    <location>
        <begin position="3554"/>
        <end position="3571"/>
    </location>
</feature>
<dbReference type="PANTHER" id="PTHR31781">
    <property type="entry name" value="UNC80"/>
    <property type="match status" value="1"/>
</dbReference>
<dbReference type="InterPro" id="IPR031542">
    <property type="entry name" value="UNC80_N"/>
</dbReference>
<evidence type="ECO:0000313" key="5">
    <source>
        <dbReference type="EnsemblMetazoa" id="BGLB007360-PB"/>
    </source>
</evidence>
<organism evidence="5 6">
    <name type="scientific">Biomphalaria glabrata</name>
    <name type="common">Bloodfluke planorb</name>
    <name type="synonym">Freshwater snail</name>
    <dbReference type="NCBI Taxonomy" id="6526"/>
    <lineage>
        <taxon>Eukaryota</taxon>
        <taxon>Metazoa</taxon>
        <taxon>Spiralia</taxon>
        <taxon>Lophotrochozoa</taxon>
        <taxon>Mollusca</taxon>
        <taxon>Gastropoda</taxon>
        <taxon>Heterobranchia</taxon>
        <taxon>Euthyneura</taxon>
        <taxon>Panpulmonata</taxon>
        <taxon>Hygrophila</taxon>
        <taxon>Lymnaeoidea</taxon>
        <taxon>Planorbidae</taxon>
        <taxon>Biomphalaria</taxon>
    </lineage>
</organism>
<feature type="compositionally biased region" description="Polar residues" evidence="1">
    <location>
        <begin position="690"/>
        <end position="702"/>
    </location>
</feature>
<feature type="compositionally biased region" description="Polar residues" evidence="1">
    <location>
        <begin position="3866"/>
        <end position="3899"/>
    </location>
</feature>
<feature type="region of interest" description="Disordered" evidence="1">
    <location>
        <begin position="1352"/>
        <end position="1376"/>
    </location>
</feature>
<feature type="compositionally biased region" description="Low complexity" evidence="1">
    <location>
        <begin position="3416"/>
        <end position="3425"/>
    </location>
</feature>
<feature type="compositionally biased region" description="Polar residues" evidence="1">
    <location>
        <begin position="3082"/>
        <end position="3093"/>
    </location>
</feature>
<feature type="compositionally biased region" description="Low complexity" evidence="1">
    <location>
        <begin position="3066"/>
        <end position="3081"/>
    </location>
</feature>
<feature type="region of interest" description="Disordered" evidence="1">
    <location>
        <begin position="1572"/>
        <end position="1595"/>
    </location>
</feature>
<feature type="region of interest" description="Disordered" evidence="1">
    <location>
        <begin position="3538"/>
        <end position="3734"/>
    </location>
</feature>
<feature type="region of interest" description="Disordered" evidence="1">
    <location>
        <begin position="3416"/>
        <end position="3509"/>
    </location>
</feature>
<feature type="compositionally biased region" description="Polar residues" evidence="1">
    <location>
        <begin position="953"/>
        <end position="966"/>
    </location>
</feature>
<dbReference type="OrthoDB" id="5584001at2759"/>
<evidence type="ECO:0000259" key="4">
    <source>
        <dbReference type="Pfam" id="PF20262"/>
    </source>
</evidence>
<evidence type="ECO:0000313" key="6">
    <source>
        <dbReference type="Proteomes" id="UP000076420"/>
    </source>
</evidence>
<dbReference type="GO" id="GO:0034703">
    <property type="term" value="C:cation channel complex"/>
    <property type="evidence" value="ECO:0007669"/>
    <property type="project" value="TreeGrafter"/>
</dbReference>
<proteinExistence type="predicted"/>
<feature type="region of interest" description="Disordered" evidence="1">
    <location>
        <begin position="690"/>
        <end position="722"/>
    </location>
</feature>
<feature type="compositionally biased region" description="Polar residues" evidence="1">
    <location>
        <begin position="532"/>
        <end position="544"/>
    </location>
</feature>
<feature type="domain" description="Protein UNC80 central region" evidence="3">
    <location>
        <begin position="1135"/>
        <end position="1871"/>
    </location>
</feature>
<feature type="compositionally biased region" description="Low complexity" evidence="1">
    <location>
        <begin position="3587"/>
        <end position="3603"/>
    </location>
</feature>
<feature type="domain" description="Protein UNC80 C-terminal" evidence="4">
    <location>
        <begin position="1915"/>
        <end position="3006"/>
    </location>
</feature>
<feature type="region of interest" description="Disordered" evidence="1">
    <location>
        <begin position="2540"/>
        <end position="2561"/>
    </location>
</feature>
<gene>
    <name evidence="5" type="primary">106066332</name>
</gene>
<dbReference type="GO" id="GO:0055080">
    <property type="term" value="P:monoatomic cation homeostasis"/>
    <property type="evidence" value="ECO:0007669"/>
    <property type="project" value="TreeGrafter"/>
</dbReference>
<feature type="compositionally biased region" description="Basic and acidic residues" evidence="1">
    <location>
        <begin position="1054"/>
        <end position="1066"/>
    </location>
</feature>
<dbReference type="PANTHER" id="PTHR31781:SF1">
    <property type="entry name" value="PROTEIN UNC-80 HOMOLOG"/>
    <property type="match status" value="1"/>
</dbReference>
<feature type="compositionally biased region" description="Basic and acidic residues" evidence="1">
    <location>
        <begin position="495"/>
        <end position="528"/>
    </location>
</feature>
<dbReference type="EnsemblMetazoa" id="BGLB007360-RB">
    <property type="protein sequence ID" value="BGLB007360-PB"/>
    <property type="gene ID" value="BGLB007360"/>
</dbReference>
<sequence length="3941" mass="442583">MVKRKSQSGDDYDGDQSVPLPIQTFFWRQTSPFIRPKQGKLCEASCVSFERVVVQNILHGLSPSLCEAVQSVSRWKVVQAAFPHLMHACSSLITACKKGNPENRFGPSETKLLYTLHWIILDAASECEDADAEFMIQRDIKGSSPHMHSLSTIQLFVYLFAPLVHLLQDADFESLKLENGLRLWRPLWEYQQPDIPCFATPVKPQRSVLKAQRSLLKVNTNAANIYVGKGTSRENLFFLNDDTMSRHSIEEDMPAHAPLARMSDICTLSTTDSQTATMEVICENCNTVIPVKNNDGPTCRCGRKDTLVAFLPDSNNYAFLKLTSAVDKDYVKQKLASAVNSGTRAPNALDILSASYLDVGVLRCLFCLSWSEDGIYWSLRYMHQRMLEVCHELEKLESKERARSSSLPIPDLNVLMAPHKQMNYSDTFIPNTPTSMVSEHPSPALKHVPGLEMRRPAMTTFPIPEIRKEPAFKKIRVVELKQFFDSGKSFLRKRDATEEAKDDGVHDLENELHRPGKDMKENNDKYVEHPASLQSRKSVSTLSQQDKDSMGSSSHCSGQESSASSQADLQSKSVNSAGDNNRHPIIRITEHNPEVKDDILGSPALARSYTDSNIAYKQDGEVQEVSGSKFYIQSNGHINYKVVLRALHFVAMKEHTPRICEVLLNLLNCLLDLDIIETKSFSLSSETLSAKVSTSGPNSSAGTPEGMDAMHSGKQSPNTEGMTKTKDEITAHSLAMDSLFRIYKALGCPHGCGDGVVGAQGDHLRMKGQNCLQRLHKINPLLFHKFLRDSIRKRPLQETVDFLHAFLGFCFDPAAILQSPITHKKSVSQENIPRLGYANNFGHSVGGEGYRGVEGVLIANLIKPLVTRCVECSGELYGNENISLFCDVRQLMAYVKEVHGGTFRRLALSGLLDSLQKLNSSAKKVPLTLKKQVFPIRRTTSITSESGDEKETPVSSKHVSLQSSEDVMSRRKSKKSLFRTKITKSLMFQYAASDSEVTDEAVGGKSPRTSISAAEEDSPQSSSTPRRRFSKFNIGWRRGTKSDHEDEQVSDPPPLDRRESRSEAQVHRTGPSGRGRMSFRAASQATLTFLSARKRIEDGIKTLGKKMTRKGSCDDFYKQRSGMKNDGNVELVFVKEKRMVDKYVIKSGMLRFSFLLECCSPGSLPDPQLLAAMLDLEAPVSARAALLLECAHFIHRCNRGEWPNWMKLNLPSFRHTVAALQNRGQPSGYRRNLMLQRAVGRMFYAWAENLGLQMEYILAKEHADRLAVIDEVKDEKRKKELRMEDEEEDFLDEASVNQKGKECPYALKMLACLVLVEITTFLRETFQYLPRSRSQKREHMWEKNVPCRRYSSIVSSPGHSDKSSESNLAELPSNFNNVGSPGDRKISFAVLTERSDSLHSSTTSLSALDPNATSEDKKERVRRLAQGRQKLLRHFRRGSGHNLSFRRSFKLSRPEGGGGSIKHGGSIKSRKISSHSLQSDAKLVEEDVPAEVDNESVTMMSDDTQESPIDKEMELEDELLYTNLPWIKVVVQLANLSNFICTHQNFCHPNCYERQRRSCTRLTAALRKIYESTEEDEKDSSSKQQQDKKDTLKEKLKRRESIFQVASPSARRRESTPLLEKIKTDVSITKLKLSTKKDDKPRETKEDPPILKYLTSQAHRLTQCPMAILTKAVPVLNVEHFIDIMPVAWELMLESDQELAAAAASVFLLSSAKSSDKARNMIIKELQHEETNQRINAVLRFGSLWKFRYQVWPRMEEGANLYFKLPPPSIDFTLPSPTIGLPNLMVVDPPWMPHFKTNIEEVTVNQEETKSLVTATTTRRKQQQEMIRKALLAEEERKRIGRENFPMTTIPLAQHAAYEPLLHHGEEGHEEVVQEEMSLAARRVSLAPTNRANNQSRSMSWRNGSLHWGRLAAEGDEDRVEHAHHLQTAQAIFPSCICAAVLPVLHLLDDHDVNADGVSVAEVANKVIWDCIVDDPILFLRHFLEKLTVKDRQEELMFLLRKLILYFPHMPAQAAHSIFNYLIGYIMFYVRTPCEGGQDAISGALSLLWLCIPCVEGIYFKDLKQTLKKEQCDPYLLVSASVASAKKILVHGPDLSSIPSQLPIHEDTQFSQILQESLEFFNIPEDQHHSHFLVDTKTHQIHSNNAYVRDFYFFRRNFYPQLSLVHMNPEDASLALQRRVFLLKFVEVGKVLLLQAIMKNTSQHQIQNHVSFLHEELTKLPSFPRKALESEFDMYSGQWGKEIFGMDALHKYSWAKLIRTIFTSMSSTFTWSNDLNLFISVINGTIVLQFEDTAVLRFCLATLINASRHFKHIFATNGFLYIMPTLVRVYSNNQANPVLKKAIHFVCKQFFILHRKPFILQMFGSIAPILDMPCAIEGVKNCTKVQPNSFFNLLLALEKDCPDHLSVLDLVVGDKPLKALDFCYENDPDTFNMMDLINMCVTVIAYAPDSFRSSQMLTILEMVIPRYLEYLKKETSRRDNSVAARTEVVAITNLAVAVRSLITCCEYFARSMSLPQRFLEVTGVTGSKPMQNHSLHSLTVDEREDSHASRHMEEGRRKTYGQEPDDLELREDFRKPRDSLLSIAAEFYSQCCSRLKDLRKMLADPAFRSPELFDNKTHNRLAEVAHTLLKLAPYDPLTMACSGLQRYMLEIMPNTDWSHELIRPGLNLILRRLDRLFTKISKKTALRRQLDWEAAANILKGVYQTLRKFSFVALLPHLKTLVNILITILLTSNGSHLLLPESLTVPTGIHRSEPCALQIDASPLFVSSVVKLVAMQMQALGDQYSLEQICGGVSAFTANEKSLNLLINFILPLCIRVGSHCRDTPRLSHADMTFALTVIINILSPSASNQSNQNNFNKSTYLSIGEYGRTPSVSQTDKSIKYISELHLHTALVGLEILMVCFDKQLSSHWHLVAKTIIGLASRAKVDLPMWKFVDFLVTHRPSLFILLQTFIQFRMMRVNCDTAQEYYLQQTIKDKLQGYTFSYHKPASAILVNLAIELRHLRDELSNSTGIYRSRAATLATEQSDYSQTQVPDRHTTELAAEIIGSSKISHGSLIKRSSKATLLSQSSSNSAQQRSQTTAVSNEQSPSLQRTKSSKRITARGGSQILFKFSRKSTTDEPGDLETPISPVLQRQGTIRFRGSLSKQNSQELEGHISHVVYENEDLEANGKARMVTQQSVLGEDPREHRLQRQDAKSRKTFKIKRTKTKSSVRPRFMSHRHRPEVLDTNIGTQEDLSVTHMSVNFSEQLQRPSSGSGMARSVETIPESVETKSAHARYLQRSKSHDEPPESSPRRHDKNKASTRTGRIHRQGGRIIHSRSPSISPSISPRPSYRHKKDQVDNVKPENEHKNRVDETELVTSMDLETFDNVLNEESIINKLSSLERTQADSQKHVFDALSPLSFDGSKKDLDRASKSAAESSISFSSLDTVISPHEERPGLATREKDTARSRPLTSPSAAPETPTRRAAIRFPRDQAIKLTSLSPTKGEKSSGVNSNVKSSQIDSSWSESEKMKKVEAWTNKLINPPATQVYIQKYSANSPVSPTLESPGQVPAYSGSSSQTSPSHITSFSSSPNDSPIRKPSFSSSQTSPTRKFSYSSSSTTDSPTHKLFFSYRNSPSHRLGYTSPQERKTSFSSSSHDSPVRKPSFSSSSDSRKKLTYSSTTSSQSSLLSSPTNVPSRGLASDYSPSKVLGHSSIAADDKTKQGGFTDNAVKSNTSFHPLMIPRSPKVQDTSNVSKYSRPFGSNLDSDVHKLSNVEHMSQASKMSNVPSKPTTLNLQTGRTDTHSSSVHGLVSRFEKSVGSSCTKGPLTFKSGGPQTAASDCLSPPAYTYSSPVYTKSRNESLTSPASGNNYSGGTYKMDVMNKPGYNQNVPLTSAHTDNRSSFMSDHSPKNQLASLSHVSRCDSSDSLSANESSSLLRDEEKSQSLNSLYYADEDIPDAL</sequence>
<feature type="region of interest" description="Disordered" evidence="1">
    <location>
        <begin position="3247"/>
        <end position="3353"/>
    </location>
</feature>
<dbReference type="VEuPathDB" id="VectorBase:BGLB007360"/>
<feature type="compositionally biased region" description="Polar residues" evidence="1">
    <location>
        <begin position="566"/>
        <end position="579"/>
    </location>
</feature>
<feature type="compositionally biased region" description="Basic and acidic residues" evidence="1">
    <location>
        <begin position="3337"/>
        <end position="3353"/>
    </location>
</feature>
<dbReference type="KEGG" id="bgt:106066332"/>
<evidence type="ECO:0000259" key="2">
    <source>
        <dbReference type="Pfam" id="PF15778"/>
    </source>
</evidence>
<dbReference type="Pfam" id="PF20262">
    <property type="entry name" value="UNC80_C"/>
    <property type="match status" value="1"/>
</dbReference>
<feature type="compositionally biased region" description="Low complexity" evidence="1">
    <location>
        <begin position="550"/>
        <end position="565"/>
    </location>
</feature>
<dbReference type="RefSeq" id="XP_013080777.2">
    <property type="nucleotide sequence ID" value="XM_013225323.2"/>
</dbReference>
<feature type="compositionally biased region" description="Low complexity" evidence="1">
    <location>
        <begin position="1399"/>
        <end position="1409"/>
    </location>
</feature>
<feature type="compositionally biased region" description="Basic and acidic residues" evidence="1">
    <location>
        <begin position="1579"/>
        <end position="1595"/>
    </location>
</feature>
<evidence type="ECO:0000259" key="3">
    <source>
        <dbReference type="Pfam" id="PF19424"/>
    </source>
</evidence>
<reference evidence="5" key="1">
    <citation type="submission" date="2020-05" db="UniProtKB">
        <authorList>
            <consortium name="EnsemblMetazoa"/>
        </authorList>
    </citation>
    <scope>IDENTIFICATION</scope>
    <source>
        <strain evidence="5">BB02</strain>
    </source>
</reference>
<evidence type="ECO:0000256" key="1">
    <source>
        <dbReference type="SAM" id="MobiDB-lite"/>
    </source>
</evidence>
<feature type="compositionally biased region" description="Low complexity" evidence="1">
    <location>
        <begin position="3313"/>
        <end position="3330"/>
    </location>
</feature>
<feature type="compositionally biased region" description="Basic and acidic residues" evidence="1">
    <location>
        <begin position="3432"/>
        <end position="3448"/>
    </location>
</feature>
<feature type="region of interest" description="Disordered" evidence="1">
    <location>
        <begin position="940"/>
        <end position="974"/>
    </location>
</feature>
<feature type="compositionally biased region" description="Basic and acidic residues" evidence="1">
    <location>
        <begin position="2540"/>
        <end position="2557"/>
    </location>
</feature>
<feature type="region of interest" description="Disordered" evidence="1">
    <location>
        <begin position="3759"/>
        <end position="3787"/>
    </location>
</feature>
<dbReference type="Pfam" id="PF19424">
    <property type="entry name" value="UNC80"/>
    <property type="match status" value="1"/>
</dbReference>
<feature type="region of interest" description="Disordered" evidence="1">
    <location>
        <begin position="1399"/>
        <end position="1423"/>
    </location>
</feature>
<accession>A0A2C9JSH5</accession>
<dbReference type="InterPro" id="IPR045852">
    <property type="entry name" value="UNC80_central"/>
</dbReference>
<feature type="compositionally biased region" description="Low complexity" evidence="1">
    <location>
        <begin position="3906"/>
        <end position="3917"/>
    </location>
</feature>
<dbReference type="GO" id="GO:0030424">
    <property type="term" value="C:axon"/>
    <property type="evidence" value="ECO:0007669"/>
    <property type="project" value="TreeGrafter"/>
</dbReference>
<dbReference type="Pfam" id="PF15778">
    <property type="entry name" value="UNC80_N"/>
    <property type="match status" value="1"/>
</dbReference>
<feature type="compositionally biased region" description="Polar residues" evidence="1">
    <location>
        <begin position="713"/>
        <end position="722"/>
    </location>
</feature>
<feature type="domain" description="Cation channel complex component UNC80 N-terminal" evidence="2">
    <location>
        <begin position="17"/>
        <end position="205"/>
    </location>
</feature>
<feature type="region of interest" description="Disordered" evidence="1">
    <location>
        <begin position="1447"/>
        <end position="1488"/>
    </location>
</feature>
<feature type="region of interest" description="Disordered" evidence="1">
    <location>
        <begin position="996"/>
        <end position="1078"/>
    </location>
</feature>
<feature type="compositionally biased region" description="Polar residues" evidence="1">
    <location>
        <begin position="3704"/>
        <end position="3717"/>
    </location>
</feature>
<dbReference type="STRING" id="6526.A0A2C9JSH5"/>
<feature type="compositionally biased region" description="Basic and acidic residues" evidence="1">
    <location>
        <begin position="3282"/>
        <end position="3293"/>
    </location>
</feature>
<feature type="compositionally biased region" description="Low complexity" evidence="1">
    <location>
        <begin position="3489"/>
        <end position="3506"/>
    </location>
</feature>
<feature type="region of interest" description="Disordered" evidence="1">
    <location>
        <begin position="3863"/>
        <end position="3941"/>
    </location>
</feature>
<dbReference type="GO" id="GO:0005261">
    <property type="term" value="F:monoatomic cation channel activity"/>
    <property type="evidence" value="ECO:0007669"/>
    <property type="project" value="TreeGrafter"/>
</dbReference>
<name>A0A2C9JSH5_BIOGL</name>
<dbReference type="VEuPathDB" id="VectorBase:BGLAX_036082"/>
<feature type="region of interest" description="Disordered" evidence="1">
    <location>
        <begin position="3066"/>
        <end position="3102"/>
    </location>
</feature>
<feature type="region of interest" description="Disordered" evidence="1">
    <location>
        <begin position="495"/>
        <end position="587"/>
    </location>
</feature>